<keyword evidence="2" id="KW-1185">Reference proteome</keyword>
<gene>
    <name evidence="1" type="ORF">LMG28688_00710</name>
</gene>
<proteinExistence type="predicted"/>
<accession>A0A6J5FIF5</accession>
<protein>
    <submittedName>
        <fullName evidence="1">Uncharacterized protein</fullName>
    </submittedName>
</protein>
<dbReference type="AlphaFoldDB" id="A0A6J5FIF5"/>
<organism evidence="1 2">
    <name type="scientific">Paraburkholderia caffeinitolerans</name>
    <dbReference type="NCBI Taxonomy" id="1723730"/>
    <lineage>
        <taxon>Bacteria</taxon>
        <taxon>Pseudomonadati</taxon>
        <taxon>Pseudomonadota</taxon>
        <taxon>Betaproteobacteria</taxon>
        <taxon>Burkholderiales</taxon>
        <taxon>Burkholderiaceae</taxon>
        <taxon>Paraburkholderia</taxon>
    </lineage>
</organism>
<reference evidence="1 2" key="1">
    <citation type="submission" date="2020-04" db="EMBL/GenBank/DDBJ databases">
        <authorList>
            <person name="De Canck E."/>
        </authorList>
    </citation>
    <scope>NUCLEOTIDE SEQUENCE [LARGE SCALE GENOMIC DNA]</scope>
    <source>
        <strain evidence="1 2">LMG 28688</strain>
    </source>
</reference>
<dbReference type="RefSeq" id="WP_129562221.1">
    <property type="nucleotide sequence ID" value="NZ_CADIKL010000003.1"/>
</dbReference>
<dbReference type="EMBL" id="CADIKL010000003">
    <property type="protein sequence ID" value="CAB3779079.1"/>
    <property type="molecule type" value="Genomic_DNA"/>
</dbReference>
<sequence>MKGTQWAVLATARVIESARFTWIAVAQQNRPVSVGSLQGGNPLNFLAQINAPEKAPVPAD</sequence>
<evidence type="ECO:0000313" key="1">
    <source>
        <dbReference type="EMBL" id="CAB3779079.1"/>
    </source>
</evidence>
<dbReference type="Proteomes" id="UP000494119">
    <property type="component" value="Unassembled WGS sequence"/>
</dbReference>
<evidence type="ECO:0000313" key="2">
    <source>
        <dbReference type="Proteomes" id="UP000494119"/>
    </source>
</evidence>
<name>A0A6J5FIF5_9BURK</name>